<keyword evidence="2" id="KW-0542">Nucleomorph</keyword>
<proteinExistence type="predicted"/>
<keyword evidence="1" id="KW-0812">Transmembrane</keyword>
<feature type="transmembrane region" description="Helical" evidence="1">
    <location>
        <begin position="432"/>
        <end position="452"/>
    </location>
</feature>
<geneLocation type="nucleomorph" evidence="2"/>
<dbReference type="AlphaFoldDB" id="A0A0H5BL57"/>
<reference evidence="2" key="1">
    <citation type="journal article" date="2015" name="Genome Biol. Evol.">
        <title>Nucleomorph Genome Sequences of Two Chlorarachniophytes, Amorphochlora amoebiformis and Lotharella vacuolata.</title>
        <authorList>
            <person name="Suzuki S."/>
            <person name="Shirato S."/>
            <person name="Hirakawa Y."/>
            <person name="Ishida K."/>
        </authorList>
    </citation>
    <scope>NUCLEOTIDE SEQUENCE</scope>
    <source>
        <strain evidence="2">CCMP240</strain>
    </source>
</reference>
<dbReference type="EMBL" id="AB996600">
    <property type="protein sequence ID" value="BAS01602.1"/>
    <property type="molecule type" value="Genomic_DNA"/>
</dbReference>
<keyword evidence="1" id="KW-0472">Membrane</keyword>
<accession>A0A0H5BL57</accession>
<protein>
    <submittedName>
        <fullName evidence="2">Uncharacterized protein</fullName>
    </submittedName>
</protein>
<evidence type="ECO:0000256" key="1">
    <source>
        <dbReference type="SAM" id="Phobius"/>
    </source>
</evidence>
<evidence type="ECO:0000313" key="2">
    <source>
        <dbReference type="EMBL" id="BAS01602.1"/>
    </source>
</evidence>
<name>A0A0H5BL57_9EUKA</name>
<keyword evidence="1" id="KW-1133">Transmembrane helix</keyword>
<organism evidence="2">
    <name type="scientific">Lotharella vacuolata</name>
    <dbReference type="NCBI Taxonomy" id="74820"/>
    <lineage>
        <taxon>Eukaryota</taxon>
        <taxon>Sar</taxon>
        <taxon>Rhizaria</taxon>
        <taxon>Cercozoa</taxon>
        <taxon>Chlorarachniophyceae</taxon>
        <taxon>Lotharella</taxon>
    </lineage>
</organism>
<sequence>MSSKTDISGKQNFVISFIGLEKLDKIIIKKILNNYFTNKNNFFFIKKNIIRNFFFILISNFNRIEYRDIPLISDLIIFFISKDNSFTIQFYETILFLKECDNCDILLFLRMQKKKQSFIKNLNKKLIYFFEYKVNFFHSYYLNPFLFSLNAMIKILCYINRRLNEIEFKLIKKTFIIFNLYKIIRNSDKCEYLSCILFGIKNNDEKTKYIFAHDIGLFKIKNIRGNLSQRYVMLLFFYYITKNFLNSKFIKNWQGIVRIKKILISFSYRGICTAFFIKNKGDKSSFSLVKLTKSKYYLRIVKNLQFVCFLTVEKKLIYYILRKVAPLVLLKFSKINLISMFKYFSYYKKILSVIKYKKKIGKKNFPFSTLNICIDEWNIIGFVTVFNQSFINESFKIARINIKSALKKIESMNSSLLIKKKINNGIKNSKNLLIYHSIVFNISLISFFIYITQYHYFLLFDKNNTFKTIKQISKQIIGNIYSDISAIPNISYNYYYKSYTINQIALKVKINLKKFRFMKKLRFLSISQILQYMRENTTTICFYSLESYNGTYWARRGKNTAIK</sequence>